<dbReference type="GO" id="GO:0016787">
    <property type="term" value="F:hydrolase activity"/>
    <property type="evidence" value="ECO:0007669"/>
    <property type="project" value="UniProtKB-KW"/>
</dbReference>
<name>A0A975G8G5_9BACT</name>
<dbReference type="PROSITE" id="PS00149">
    <property type="entry name" value="SULFATASE_2"/>
    <property type="match status" value="1"/>
</dbReference>
<dbReference type="AlphaFoldDB" id="A0A975G8G5"/>
<evidence type="ECO:0000256" key="4">
    <source>
        <dbReference type="SAM" id="SignalP"/>
    </source>
</evidence>
<evidence type="ECO:0000256" key="2">
    <source>
        <dbReference type="ARBA" id="ARBA00022801"/>
    </source>
</evidence>
<comment type="similarity">
    <text evidence="1">Belongs to the sulfatase family.</text>
</comment>
<reference evidence="6" key="1">
    <citation type="submission" date="2021-04" db="EMBL/GenBank/DDBJ databases">
        <title>Luteolibacter sp. 32A isolated from the skin of an Anderson's salamander (Ambystoma andersonii).</title>
        <authorList>
            <person name="Spergser J."/>
            <person name="Busse H.-J."/>
        </authorList>
    </citation>
    <scope>NUCLEOTIDE SEQUENCE</scope>
    <source>
        <strain evidence="6">32A</strain>
    </source>
</reference>
<feature type="signal peptide" evidence="4">
    <location>
        <begin position="1"/>
        <end position="25"/>
    </location>
</feature>
<dbReference type="Pfam" id="PF16347">
    <property type="entry name" value="SGSH_C"/>
    <property type="match status" value="1"/>
</dbReference>
<dbReference type="SUPFAM" id="SSF53649">
    <property type="entry name" value="Alkaline phosphatase-like"/>
    <property type="match status" value="1"/>
</dbReference>
<dbReference type="KEGG" id="lamb:KBB96_17520"/>
<proteinExistence type="inferred from homology"/>
<evidence type="ECO:0000259" key="5">
    <source>
        <dbReference type="Pfam" id="PF16347"/>
    </source>
</evidence>
<sequence length="550" mass="62516">MMRTSFRTLLATCVGWSLLLAGALAADTPPERPNILFLFSDDHALSTISAYGRTLYGGRVLNETPNIDRIAKEGAIFTRSFCTNSICVPSRATVLTGKFSHKNGVYGLASLWKPQQTFPKLLSAAGYQTALIGKWHLVPQPTDEFDYWKVLSGNGGQGDYYNPAFAEKGKPGERQETGTSSDIIAADSIRWLEQRDKSRPFLMMTQFKAPHVHRMPAPRFLSAYSDVKFPQPPTFHDDYAGRSAYLSKSFMKFSGMDEAALNIFPPDKPLDPASKTGKALARLTPEQRESFINSYRAANEEYYRLKAEGKLTGEALLDYKYQRYMRDYARCVAEVDDNVGKLLQWLDTAGLAANTIVIYCSDQGFFNGEHGWTDKRMMNEESFMMPFLIRWPGVVKPGRKVESMIQNIDYAPTFLDVAGASIPMDMQGRSLVPILRNEKAPDDWRKSLYYHYYDDGSYNLPRIEGVRTSRYKLIRYYIPGQREDWDLMDLEKDPLETKSFRGQEGYDTVEQELRVELARLRKTYDVPDREPTRAEVNSVRQSKGEPAKGD</sequence>
<feature type="compositionally biased region" description="Basic and acidic residues" evidence="3">
    <location>
        <begin position="524"/>
        <end position="533"/>
    </location>
</feature>
<protein>
    <submittedName>
        <fullName evidence="6">Sulfatase</fullName>
    </submittedName>
</protein>
<dbReference type="Gene3D" id="3.40.720.10">
    <property type="entry name" value="Alkaline Phosphatase, subunit A"/>
    <property type="match status" value="1"/>
</dbReference>
<keyword evidence="2" id="KW-0378">Hydrolase</keyword>
<accession>A0A975G8G5</accession>
<dbReference type="InterPro" id="IPR017850">
    <property type="entry name" value="Alkaline_phosphatase_core_sf"/>
</dbReference>
<dbReference type="InterPro" id="IPR024607">
    <property type="entry name" value="Sulfatase_CS"/>
</dbReference>
<dbReference type="InterPro" id="IPR032506">
    <property type="entry name" value="SGSH_C"/>
</dbReference>
<feature type="chain" id="PRO_5036857081" evidence="4">
    <location>
        <begin position="26"/>
        <end position="550"/>
    </location>
</feature>
<dbReference type="Proteomes" id="UP000676169">
    <property type="component" value="Chromosome"/>
</dbReference>
<keyword evidence="4" id="KW-0732">Signal</keyword>
<dbReference type="PANTHER" id="PTHR43108">
    <property type="entry name" value="N-ACETYLGLUCOSAMINE-6-SULFATASE FAMILY MEMBER"/>
    <property type="match status" value="1"/>
</dbReference>
<feature type="region of interest" description="Disordered" evidence="3">
    <location>
        <begin position="524"/>
        <end position="550"/>
    </location>
</feature>
<dbReference type="RefSeq" id="WP_211630785.1">
    <property type="nucleotide sequence ID" value="NZ_CP073100.1"/>
</dbReference>
<evidence type="ECO:0000256" key="3">
    <source>
        <dbReference type="SAM" id="MobiDB-lite"/>
    </source>
</evidence>
<evidence type="ECO:0000313" key="6">
    <source>
        <dbReference type="EMBL" id="QUE50645.1"/>
    </source>
</evidence>
<feature type="domain" description="N-sulphoglucosamine sulphohydrolase C-terminal" evidence="5">
    <location>
        <begin position="368"/>
        <end position="522"/>
    </location>
</feature>
<evidence type="ECO:0000256" key="1">
    <source>
        <dbReference type="ARBA" id="ARBA00008779"/>
    </source>
</evidence>
<dbReference type="EMBL" id="CP073100">
    <property type="protein sequence ID" value="QUE50645.1"/>
    <property type="molecule type" value="Genomic_DNA"/>
</dbReference>
<keyword evidence="7" id="KW-1185">Reference proteome</keyword>
<dbReference type="CDD" id="cd16031">
    <property type="entry name" value="G6S_like"/>
    <property type="match status" value="1"/>
</dbReference>
<dbReference type="PANTHER" id="PTHR43108:SF6">
    <property type="entry name" value="N-SULPHOGLUCOSAMINE SULPHOHYDROLASE"/>
    <property type="match status" value="1"/>
</dbReference>
<organism evidence="6 7">
    <name type="scientific">Luteolibacter ambystomatis</name>
    <dbReference type="NCBI Taxonomy" id="2824561"/>
    <lineage>
        <taxon>Bacteria</taxon>
        <taxon>Pseudomonadati</taxon>
        <taxon>Verrucomicrobiota</taxon>
        <taxon>Verrucomicrobiia</taxon>
        <taxon>Verrucomicrobiales</taxon>
        <taxon>Verrucomicrobiaceae</taxon>
        <taxon>Luteolibacter</taxon>
    </lineage>
</organism>
<evidence type="ECO:0000313" key="7">
    <source>
        <dbReference type="Proteomes" id="UP000676169"/>
    </source>
</evidence>
<gene>
    <name evidence="6" type="ORF">KBB96_17520</name>
</gene>